<keyword evidence="4" id="KW-1133">Transmembrane helix</keyword>
<evidence type="ECO:0000256" key="2">
    <source>
        <dbReference type="RuleBase" id="RU000320"/>
    </source>
</evidence>
<feature type="transmembrane region" description="Helical" evidence="4">
    <location>
        <begin position="212"/>
        <end position="230"/>
    </location>
</feature>
<dbReference type="GO" id="GO:0016020">
    <property type="term" value="C:membrane"/>
    <property type="evidence" value="ECO:0007669"/>
    <property type="project" value="UniProtKB-SubCell"/>
</dbReference>
<evidence type="ECO:0000256" key="4">
    <source>
        <dbReference type="SAM" id="Phobius"/>
    </source>
</evidence>
<feature type="transmembrane region" description="Helical" evidence="4">
    <location>
        <begin position="236"/>
        <end position="258"/>
    </location>
</feature>
<feature type="region of interest" description="Disordered" evidence="3">
    <location>
        <begin position="452"/>
        <end position="474"/>
    </location>
</feature>
<feature type="transmembrane region" description="Helical" evidence="4">
    <location>
        <begin position="265"/>
        <end position="284"/>
    </location>
</feature>
<evidence type="ECO:0000256" key="3">
    <source>
        <dbReference type="SAM" id="MobiDB-lite"/>
    </source>
</evidence>
<keyword evidence="4" id="KW-0472">Membrane</keyword>
<evidence type="ECO:0000256" key="1">
    <source>
        <dbReference type="ARBA" id="ARBA00004127"/>
    </source>
</evidence>
<evidence type="ECO:0000259" key="5">
    <source>
        <dbReference type="Pfam" id="PF00361"/>
    </source>
</evidence>
<sequence>MAELHAPWLELAVLVTLAGSILTAAIQDRSSCQRVCLAICIVAQLLALGGCVDFFASGADAGSFAALGSLGLVIDDLSSPLIPLAALQFLLTVLSTLKTKVGRFSFSAALFSEGIAFALLGCLNSPGILMLLIVGAIPLWMELRLRRQSTRVYTFYFSLFAALLIAGEIVSLSGSPVWGGALTTAAILLRCGVVPLHGWAADLIERASFGSALLTLTLMPGVYAMARLVLPEAPAATLQVVAILSLITAAYAASMALVQTEARRFFAYLFLSNSSLVLVGLSAATPISMTGAMCAWISIQLALTGLGITLRCVEARIGRISLSEYHGFYDHMPMLAALFLITGLASIGFPGTIGFIAGEILIDGVVTAYPIAGILAAAISALNGIAILKVYFRIFNGRSRVVYYSIGSRPAERFAISIIAALIIAGGLFPQLGMSSCFRAAQHFVQRREENFGAHPPHTTQHAAVSPAATHPRE</sequence>
<dbReference type="GO" id="GO:0042773">
    <property type="term" value="P:ATP synthesis coupled electron transport"/>
    <property type="evidence" value="ECO:0007669"/>
    <property type="project" value="InterPro"/>
</dbReference>
<feature type="transmembrane region" description="Helical" evidence="4">
    <location>
        <begin position="290"/>
        <end position="313"/>
    </location>
</feature>
<keyword evidence="2 4" id="KW-0812">Transmembrane</keyword>
<dbReference type="GO" id="GO:0012505">
    <property type="term" value="C:endomembrane system"/>
    <property type="evidence" value="ECO:0007669"/>
    <property type="project" value="UniProtKB-SubCell"/>
</dbReference>
<accession>A0A9X1SF48</accession>
<dbReference type="InterPro" id="IPR003918">
    <property type="entry name" value="NADH_UbQ_OxRdtase"/>
</dbReference>
<dbReference type="AlphaFoldDB" id="A0A9X1SF48"/>
<protein>
    <submittedName>
        <fullName evidence="6">Oxidoreductase</fullName>
    </submittedName>
</protein>
<feature type="transmembrane region" description="Helical" evidence="4">
    <location>
        <begin position="178"/>
        <end position="200"/>
    </location>
</feature>
<dbReference type="InterPro" id="IPR001750">
    <property type="entry name" value="ND/Mrp_TM"/>
</dbReference>
<dbReference type="PANTHER" id="PTHR43507:SF1">
    <property type="entry name" value="NADH-UBIQUINONE OXIDOREDUCTASE CHAIN 4"/>
    <property type="match status" value="1"/>
</dbReference>
<evidence type="ECO:0000313" key="7">
    <source>
        <dbReference type="Proteomes" id="UP001139103"/>
    </source>
</evidence>
<reference evidence="6" key="1">
    <citation type="submission" date="2021-11" db="EMBL/GenBank/DDBJ databases">
        <title>Genome sequence.</title>
        <authorList>
            <person name="Sun Q."/>
        </authorList>
    </citation>
    <scope>NUCLEOTIDE SEQUENCE</scope>
    <source>
        <strain evidence="6">JC732</strain>
    </source>
</reference>
<feature type="transmembrane region" description="Helical" evidence="4">
    <location>
        <begin position="127"/>
        <end position="145"/>
    </location>
</feature>
<dbReference type="Proteomes" id="UP001139103">
    <property type="component" value="Unassembled WGS sequence"/>
</dbReference>
<comment type="caution">
    <text evidence="6">The sequence shown here is derived from an EMBL/GenBank/DDBJ whole genome shotgun (WGS) entry which is preliminary data.</text>
</comment>
<keyword evidence="7" id="KW-1185">Reference proteome</keyword>
<dbReference type="PANTHER" id="PTHR43507">
    <property type="entry name" value="NADH-UBIQUINONE OXIDOREDUCTASE CHAIN 4"/>
    <property type="match status" value="1"/>
</dbReference>
<dbReference type="Pfam" id="PF00361">
    <property type="entry name" value="Proton_antipo_M"/>
    <property type="match status" value="1"/>
</dbReference>
<feature type="transmembrane region" description="Helical" evidence="4">
    <location>
        <begin position="413"/>
        <end position="432"/>
    </location>
</feature>
<feature type="transmembrane region" description="Helical" evidence="4">
    <location>
        <begin position="6"/>
        <end position="26"/>
    </location>
</feature>
<feature type="transmembrane region" description="Helical" evidence="4">
    <location>
        <begin position="152"/>
        <end position="172"/>
    </location>
</feature>
<gene>
    <name evidence="6" type="ORF">LOC68_10020</name>
</gene>
<feature type="transmembrane region" description="Helical" evidence="4">
    <location>
        <begin position="35"/>
        <end position="57"/>
    </location>
</feature>
<dbReference type="GO" id="GO:0048039">
    <property type="term" value="F:ubiquinone binding"/>
    <property type="evidence" value="ECO:0007669"/>
    <property type="project" value="TreeGrafter"/>
</dbReference>
<feature type="transmembrane region" description="Helical" evidence="4">
    <location>
        <begin position="334"/>
        <end position="357"/>
    </location>
</feature>
<proteinExistence type="predicted"/>
<feature type="transmembrane region" description="Helical" evidence="4">
    <location>
        <begin position="369"/>
        <end position="392"/>
    </location>
</feature>
<evidence type="ECO:0000313" key="6">
    <source>
        <dbReference type="EMBL" id="MCC9628735.1"/>
    </source>
</evidence>
<dbReference type="GO" id="GO:0008137">
    <property type="term" value="F:NADH dehydrogenase (ubiquinone) activity"/>
    <property type="evidence" value="ECO:0007669"/>
    <property type="project" value="InterPro"/>
</dbReference>
<dbReference type="GO" id="GO:0015990">
    <property type="term" value="P:electron transport coupled proton transport"/>
    <property type="evidence" value="ECO:0007669"/>
    <property type="project" value="TreeGrafter"/>
</dbReference>
<dbReference type="GO" id="GO:0003954">
    <property type="term" value="F:NADH dehydrogenase activity"/>
    <property type="evidence" value="ECO:0007669"/>
    <property type="project" value="TreeGrafter"/>
</dbReference>
<name>A0A9X1SF48_9BACT</name>
<dbReference type="RefSeq" id="WP_230218191.1">
    <property type="nucleotide sequence ID" value="NZ_JAJKFT010000004.1"/>
</dbReference>
<dbReference type="EMBL" id="JAJKFT010000004">
    <property type="protein sequence ID" value="MCC9628735.1"/>
    <property type="molecule type" value="Genomic_DNA"/>
</dbReference>
<comment type="subcellular location">
    <subcellularLocation>
        <location evidence="1">Endomembrane system</location>
        <topology evidence="1">Multi-pass membrane protein</topology>
    </subcellularLocation>
    <subcellularLocation>
        <location evidence="2">Membrane</location>
        <topology evidence="2">Multi-pass membrane protein</topology>
    </subcellularLocation>
</comment>
<feature type="domain" description="NADH:quinone oxidoreductase/Mrp antiporter transmembrane" evidence="5">
    <location>
        <begin position="177"/>
        <end position="380"/>
    </location>
</feature>
<organism evidence="6 7">
    <name type="scientific">Blastopirellula sediminis</name>
    <dbReference type="NCBI Taxonomy" id="2894196"/>
    <lineage>
        <taxon>Bacteria</taxon>
        <taxon>Pseudomonadati</taxon>
        <taxon>Planctomycetota</taxon>
        <taxon>Planctomycetia</taxon>
        <taxon>Pirellulales</taxon>
        <taxon>Pirellulaceae</taxon>
        <taxon>Blastopirellula</taxon>
    </lineage>
</organism>